<dbReference type="Proteomes" id="UP000009168">
    <property type="component" value="Unassembled WGS sequence"/>
</dbReference>
<dbReference type="HOGENOM" id="CLU_2138546_0_0_1"/>
<organism evidence="1 2">
    <name type="scientific">Tetrahymena thermophila (strain SB210)</name>
    <dbReference type="NCBI Taxonomy" id="312017"/>
    <lineage>
        <taxon>Eukaryota</taxon>
        <taxon>Sar</taxon>
        <taxon>Alveolata</taxon>
        <taxon>Ciliophora</taxon>
        <taxon>Intramacronucleata</taxon>
        <taxon>Oligohymenophorea</taxon>
        <taxon>Hymenostomatida</taxon>
        <taxon>Tetrahymenina</taxon>
        <taxon>Tetrahymenidae</taxon>
        <taxon>Tetrahymena</taxon>
    </lineage>
</organism>
<name>I7M6Y0_TETTS</name>
<proteinExistence type="predicted"/>
<gene>
    <name evidence="1" type="ORF">TTHERM_00066780</name>
</gene>
<dbReference type="KEGG" id="tet:TTHERM_00066780"/>
<dbReference type="GeneID" id="7841847"/>
<evidence type="ECO:0000313" key="1">
    <source>
        <dbReference type="EMBL" id="EAR87472.1"/>
    </source>
</evidence>
<dbReference type="RefSeq" id="XP_001007717.1">
    <property type="nucleotide sequence ID" value="XM_001007717.1"/>
</dbReference>
<dbReference type="InParanoid" id="I7M6Y0"/>
<sequence>MDLTKSALNMPFAAYSHSFKEKPNLIIIVDNRVQQIHSTLAIFSKSYMQSQLISRATYKANKSLFQARVNRTNGILTVLTLEDVQKVIYILIKVKANQLKIFLRYHKTSQINM</sequence>
<reference evidence="2" key="1">
    <citation type="journal article" date="2006" name="PLoS Biol.">
        <title>Macronuclear genome sequence of the ciliate Tetrahymena thermophila, a model eukaryote.</title>
        <authorList>
            <person name="Eisen J.A."/>
            <person name="Coyne R.S."/>
            <person name="Wu M."/>
            <person name="Wu D."/>
            <person name="Thiagarajan M."/>
            <person name="Wortman J.R."/>
            <person name="Badger J.H."/>
            <person name="Ren Q."/>
            <person name="Amedeo P."/>
            <person name="Jones K.M."/>
            <person name="Tallon L.J."/>
            <person name="Delcher A.L."/>
            <person name="Salzberg S.L."/>
            <person name="Silva J.C."/>
            <person name="Haas B.J."/>
            <person name="Majoros W.H."/>
            <person name="Farzad M."/>
            <person name="Carlton J.M."/>
            <person name="Smith R.K. Jr."/>
            <person name="Garg J."/>
            <person name="Pearlman R.E."/>
            <person name="Karrer K.M."/>
            <person name="Sun L."/>
            <person name="Manning G."/>
            <person name="Elde N.C."/>
            <person name="Turkewitz A.P."/>
            <person name="Asai D.J."/>
            <person name="Wilkes D.E."/>
            <person name="Wang Y."/>
            <person name="Cai H."/>
            <person name="Collins K."/>
            <person name="Stewart B.A."/>
            <person name="Lee S.R."/>
            <person name="Wilamowska K."/>
            <person name="Weinberg Z."/>
            <person name="Ruzzo W.L."/>
            <person name="Wloga D."/>
            <person name="Gaertig J."/>
            <person name="Frankel J."/>
            <person name="Tsao C.-C."/>
            <person name="Gorovsky M.A."/>
            <person name="Keeling P.J."/>
            <person name="Waller R.F."/>
            <person name="Patron N.J."/>
            <person name="Cherry J.M."/>
            <person name="Stover N.A."/>
            <person name="Krieger C.J."/>
            <person name="del Toro C."/>
            <person name="Ryder H.F."/>
            <person name="Williamson S.C."/>
            <person name="Barbeau R.A."/>
            <person name="Hamilton E.P."/>
            <person name="Orias E."/>
        </authorList>
    </citation>
    <scope>NUCLEOTIDE SEQUENCE [LARGE SCALE GENOMIC DNA]</scope>
    <source>
        <strain evidence="2">SB210</strain>
    </source>
</reference>
<keyword evidence="2" id="KW-1185">Reference proteome</keyword>
<dbReference type="EMBL" id="GG662853">
    <property type="protein sequence ID" value="EAR87472.1"/>
    <property type="molecule type" value="Genomic_DNA"/>
</dbReference>
<accession>I7M6Y0</accession>
<dbReference type="AlphaFoldDB" id="I7M6Y0"/>
<protein>
    <submittedName>
        <fullName evidence="1">Uncharacterized protein</fullName>
    </submittedName>
</protein>
<evidence type="ECO:0000313" key="2">
    <source>
        <dbReference type="Proteomes" id="UP000009168"/>
    </source>
</evidence>